<dbReference type="Gene3D" id="3.30.160.60">
    <property type="entry name" value="Classic Zinc Finger"/>
    <property type="match status" value="2"/>
</dbReference>
<sequence length="498" mass="54218">MADGASGGGRGSATVAPTSRRKRKRSRVRRCSSSAHEGKTSVCQFLPVVCARGGGEPSPMLRPSGEQSSQAGAHAGGPGAAAQCQEVQKEDGRSRPSRRLHASASSAPLRSSQPPPPPQHRRQRGAERRRERWHRHSPLLSPQSTSDPLDSSFGSSGLPSAVRPFVTPSMVEKDAGVGAAALNRSLQRVQQQQQHASSEASRLNLIKLSQIRSAFSNHHHHNSHNHHKQAMGHRKRMKVEAVDKDLDACRSNGVDLLGEAGAAVKDNNNCSDTADANVKGGIRQVKEEPMDTYSPGHSPGEPTKVIQTEPVDLSMNRRIAGSDVLLAHEGLDLRVGKKEPDDSPVATPETVSKIGSAALLSLRRIKEASEQFSRYHECSSPPKSHPHNQAPTPPQQQPQHDVFAVASLPSKCGDPYDSQKQRRRVHRCDFEGCNKVYTKSSHLKAHRRTHTGEKPYVCNWDGCTWRFARQEVGVESLPASQATVKAAVCLWAERPTRV</sequence>
<dbReference type="InterPro" id="IPR036236">
    <property type="entry name" value="Znf_C2H2_sf"/>
</dbReference>
<dbReference type="OrthoDB" id="4748970at2759"/>
<evidence type="ECO:0000256" key="5">
    <source>
        <dbReference type="SAM" id="MobiDB-lite"/>
    </source>
</evidence>
<dbReference type="Proteomes" id="UP000245119">
    <property type="component" value="Linkage Group LG3"/>
</dbReference>
<reference evidence="7 8" key="1">
    <citation type="submission" date="2018-04" db="EMBL/GenBank/DDBJ databases">
        <title>The genome of golden apple snail Pomacea canaliculata provides insight into stress tolerance and invasive adaptation.</title>
        <authorList>
            <person name="Liu C."/>
            <person name="Liu B."/>
            <person name="Ren Y."/>
            <person name="Zhang Y."/>
            <person name="Wang H."/>
            <person name="Li S."/>
            <person name="Jiang F."/>
            <person name="Yin L."/>
            <person name="Zhang G."/>
            <person name="Qian W."/>
            <person name="Fan W."/>
        </authorList>
    </citation>
    <scope>NUCLEOTIDE SEQUENCE [LARGE SCALE GENOMIC DNA]</scope>
    <source>
        <strain evidence="7">SZHN2017</strain>
        <tissue evidence="7">Muscle</tissue>
    </source>
</reference>
<dbReference type="PROSITE" id="PS50157">
    <property type="entry name" value="ZINC_FINGER_C2H2_2"/>
    <property type="match status" value="1"/>
</dbReference>
<feature type="domain" description="C2H2-type" evidence="6">
    <location>
        <begin position="426"/>
        <end position="455"/>
    </location>
</feature>
<dbReference type="SUPFAM" id="SSF57667">
    <property type="entry name" value="beta-beta-alpha zinc fingers"/>
    <property type="match status" value="1"/>
</dbReference>
<accession>A0A2T7PNY8</accession>
<keyword evidence="1" id="KW-0479">Metal-binding</keyword>
<evidence type="ECO:0000313" key="8">
    <source>
        <dbReference type="Proteomes" id="UP000245119"/>
    </source>
</evidence>
<feature type="region of interest" description="Disordered" evidence="5">
    <location>
        <begin position="1"/>
        <end position="155"/>
    </location>
</feature>
<dbReference type="EMBL" id="PZQS01000003">
    <property type="protein sequence ID" value="PVD35087.1"/>
    <property type="molecule type" value="Genomic_DNA"/>
</dbReference>
<dbReference type="GO" id="GO:0000981">
    <property type="term" value="F:DNA-binding transcription factor activity, RNA polymerase II-specific"/>
    <property type="evidence" value="ECO:0007669"/>
    <property type="project" value="TreeGrafter"/>
</dbReference>
<dbReference type="GO" id="GO:0000978">
    <property type="term" value="F:RNA polymerase II cis-regulatory region sequence-specific DNA binding"/>
    <property type="evidence" value="ECO:0007669"/>
    <property type="project" value="TreeGrafter"/>
</dbReference>
<gene>
    <name evidence="7" type="ORF">C0Q70_06368</name>
</gene>
<protein>
    <recommendedName>
        <fullName evidence="6">C2H2-type domain-containing protein</fullName>
    </recommendedName>
</protein>
<name>A0A2T7PNY8_POMCA</name>
<feature type="compositionally biased region" description="Basic residues" evidence="5">
    <location>
        <begin position="19"/>
        <end position="30"/>
    </location>
</feature>
<dbReference type="PANTHER" id="PTHR23235">
    <property type="entry name" value="KRUEPPEL-LIKE TRANSCRIPTION FACTOR"/>
    <property type="match status" value="1"/>
</dbReference>
<dbReference type="GO" id="GO:0008270">
    <property type="term" value="F:zinc ion binding"/>
    <property type="evidence" value="ECO:0007669"/>
    <property type="project" value="UniProtKB-KW"/>
</dbReference>
<evidence type="ECO:0000256" key="3">
    <source>
        <dbReference type="ARBA" id="ARBA00022833"/>
    </source>
</evidence>
<evidence type="ECO:0000256" key="4">
    <source>
        <dbReference type="PROSITE-ProRule" id="PRU00042"/>
    </source>
</evidence>
<dbReference type="PROSITE" id="PS00028">
    <property type="entry name" value="ZINC_FINGER_C2H2_1"/>
    <property type="match status" value="1"/>
</dbReference>
<comment type="caution">
    <text evidence="7">The sequence shown here is derived from an EMBL/GenBank/DDBJ whole genome shotgun (WGS) entry which is preliminary data.</text>
</comment>
<feature type="compositionally biased region" description="Gly residues" evidence="5">
    <location>
        <begin position="1"/>
        <end position="11"/>
    </location>
</feature>
<keyword evidence="2 4" id="KW-0863">Zinc-finger</keyword>
<evidence type="ECO:0000256" key="2">
    <source>
        <dbReference type="ARBA" id="ARBA00022771"/>
    </source>
</evidence>
<evidence type="ECO:0000259" key="6">
    <source>
        <dbReference type="PROSITE" id="PS50157"/>
    </source>
</evidence>
<feature type="compositionally biased region" description="Low complexity" evidence="5">
    <location>
        <begin position="102"/>
        <end position="112"/>
    </location>
</feature>
<feature type="compositionally biased region" description="Polar residues" evidence="5">
    <location>
        <begin position="140"/>
        <end position="155"/>
    </location>
</feature>
<keyword evidence="8" id="KW-1185">Reference proteome</keyword>
<dbReference type="FunFam" id="3.30.160.60:FF:000007">
    <property type="entry name" value="Basic krueppel-like factor 3"/>
    <property type="match status" value="1"/>
</dbReference>
<dbReference type="InterPro" id="IPR013087">
    <property type="entry name" value="Znf_C2H2_type"/>
</dbReference>
<feature type="region of interest" description="Disordered" evidence="5">
    <location>
        <begin position="371"/>
        <end position="399"/>
    </location>
</feature>
<dbReference type="PANTHER" id="PTHR23235:SF120">
    <property type="entry name" value="KRUPPEL-LIKE FACTOR 15"/>
    <property type="match status" value="1"/>
</dbReference>
<evidence type="ECO:0000313" key="7">
    <source>
        <dbReference type="EMBL" id="PVD35087.1"/>
    </source>
</evidence>
<evidence type="ECO:0000256" key="1">
    <source>
        <dbReference type="ARBA" id="ARBA00022723"/>
    </source>
</evidence>
<proteinExistence type="predicted"/>
<organism evidence="7 8">
    <name type="scientific">Pomacea canaliculata</name>
    <name type="common">Golden apple snail</name>
    <dbReference type="NCBI Taxonomy" id="400727"/>
    <lineage>
        <taxon>Eukaryota</taxon>
        <taxon>Metazoa</taxon>
        <taxon>Spiralia</taxon>
        <taxon>Lophotrochozoa</taxon>
        <taxon>Mollusca</taxon>
        <taxon>Gastropoda</taxon>
        <taxon>Caenogastropoda</taxon>
        <taxon>Architaenioglossa</taxon>
        <taxon>Ampullarioidea</taxon>
        <taxon>Ampullariidae</taxon>
        <taxon>Pomacea</taxon>
    </lineage>
</organism>
<keyword evidence="3" id="KW-0862">Zinc</keyword>
<dbReference type="AlphaFoldDB" id="A0A2T7PNY8"/>
<feature type="compositionally biased region" description="Low complexity" evidence="5">
    <location>
        <begin position="64"/>
        <end position="73"/>
    </location>
</feature>